<organism evidence="1 2">
    <name type="scientific">Sphingobium phenoxybenzoativorans</name>
    <dbReference type="NCBI Taxonomy" id="1592790"/>
    <lineage>
        <taxon>Bacteria</taxon>
        <taxon>Pseudomonadati</taxon>
        <taxon>Pseudomonadota</taxon>
        <taxon>Alphaproteobacteria</taxon>
        <taxon>Sphingomonadales</taxon>
        <taxon>Sphingomonadaceae</taxon>
        <taxon>Sphingobium</taxon>
    </lineage>
</organism>
<proteinExistence type="predicted"/>
<evidence type="ECO:0000313" key="1">
    <source>
        <dbReference type="EMBL" id="QUT04007.1"/>
    </source>
</evidence>
<gene>
    <name evidence="1" type="ORF">KFK14_12710</name>
</gene>
<dbReference type="AlphaFoldDB" id="A0A975K3S5"/>
<name>A0A975K3S5_9SPHN</name>
<dbReference type="RefSeq" id="WP_212607902.1">
    <property type="nucleotide sequence ID" value="NZ_CP073910.1"/>
</dbReference>
<evidence type="ECO:0000313" key="2">
    <source>
        <dbReference type="Proteomes" id="UP000681425"/>
    </source>
</evidence>
<dbReference type="EMBL" id="CP073910">
    <property type="protein sequence ID" value="QUT04007.1"/>
    <property type="molecule type" value="Genomic_DNA"/>
</dbReference>
<accession>A0A975K3S5</accession>
<protein>
    <submittedName>
        <fullName evidence="1">Uncharacterized protein</fullName>
    </submittedName>
</protein>
<keyword evidence="2" id="KW-1185">Reference proteome</keyword>
<reference evidence="1" key="1">
    <citation type="submission" date="2021-04" db="EMBL/GenBank/DDBJ databases">
        <title>Isolation of p-tert-butylphenol degrading bacteria Sphingobium phenoxybenzoativorans Tas13 from active sludge.</title>
        <authorList>
            <person name="Li Y."/>
        </authorList>
    </citation>
    <scope>NUCLEOTIDE SEQUENCE</scope>
    <source>
        <strain evidence="1">Tas13</strain>
    </source>
</reference>
<sequence length="156" mass="17326">MTIADILTIYEGSNGDATKALYAELEKHGPIGIVALNLFRANKNSARAKVYRGGIRGKGSYRAMAYDRKQWAIDNLVDVLTAHAEALGIVWGWRIDEKQEFHRNVLYVEAPTGQISFHVRDRGKGPDYAKEWDGVRGASPQRACSFCAKVLEGVMV</sequence>
<dbReference type="KEGG" id="spph:KFK14_12710"/>
<dbReference type="Proteomes" id="UP000681425">
    <property type="component" value="Chromosome"/>
</dbReference>